<accession>A0A7Z0D6Y5</accession>
<dbReference type="GO" id="GO:0003924">
    <property type="term" value="F:GTPase activity"/>
    <property type="evidence" value="ECO:0007669"/>
    <property type="project" value="UniProtKB-UniRule"/>
</dbReference>
<dbReference type="AlphaFoldDB" id="A0A7Z0D6Y5"/>
<evidence type="ECO:0000256" key="4">
    <source>
        <dbReference type="ARBA" id="ARBA00022801"/>
    </source>
</evidence>
<dbReference type="FunFam" id="3.30.70.240:FF:000007">
    <property type="entry name" value="Translation factor GUF1, mitochondrial"/>
    <property type="match status" value="1"/>
</dbReference>
<dbReference type="GO" id="GO:0005525">
    <property type="term" value="F:GTP binding"/>
    <property type="evidence" value="ECO:0007669"/>
    <property type="project" value="UniProtKB-UniRule"/>
</dbReference>
<dbReference type="FunFam" id="3.30.70.870:FF:000004">
    <property type="entry name" value="Translation factor GUF1, mitochondrial"/>
    <property type="match status" value="1"/>
</dbReference>
<dbReference type="InterPro" id="IPR004161">
    <property type="entry name" value="EFTu-like_2"/>
</dbReference>
<evidence type="ECO:0000256" key="11">
    <source>
        <dbReference type="ARBA" id="ARBA00066744"/>
    </source>
</evidence>
<keyword evidence="7 12" id="KW-0472">Membrane</keyword>
<dbReference type="Gene3D" id="3.30.70.870">
    <property type="entry name" value="Elongation Factor G (Translational Gtpase), domain 3"/>
    <property type="match status" value="1"/>
</dbReference>
<dbReference type="SUPFAM" id="SSF50447">
    <property type="entry name" value="Translation proteins"/>
    <property type="match status" value="1"/>
</dbReference>
<feature type="binding site" evidence="12">
    <location>
        <begin position="27"/>
        <end position="32"/>
    </location>
    <ligand>
        <name>GTP</name>
        <dbReference type="ChEBI" id="CHEBI:37565"/>
    </ligand>
</feature>
<dbReference type="GO" id="GO:0043022">
    <property type="term" value="F:ribosome binding"/>
    <property type="evidence" value="ECO:0007669"/>
    <property type="project" value="UniProtKB-UniRule"/>
</dbReference>
<keyword evidence="2 12" id="KW-1003">Cell membrane</keyword>
<dbReference type="CDD" id="cd03699">
    <property type="entry name" value="EF4_II"/>
    <property type="match status" value="1"/>
</dbReference>
<dbReference type="CDD" id="cd01890">
    <property type="entry name" value="LepA"/>
    <property type="match status" value="1"/>
</dbReference>
<comment type="catalytic activity">
    <reaction evidence="8 12">
        <text>GTP + H2O = GDP + phosphate + H(+)</text>
        <dbReference type="Rhea" id="RHEA:19669"/>
        <dbReference type="ChEBI" id="CHEBI:15377"/>
        <dbReference type="ChEBI" id="CHEBI:15378"/>
        <dbReference type="ChEBI" id="CHEBI:37565"/>
        <dbReference type="ChEBI" id="CHEBI:43474"/>
        <dbReference type="ChEBI" id="CHEBI:58189"/>
        <dbReference type="EC" id="3.6.5.n1"/>
    </reaction>
</comment>
<keyword evidence="4 12" id="KW-0378">Hydrolase</keyword>
<dbReference type="HAMAP" id="MF_00071">
    <property type="entry name" value="LepA"/>
    <property type="match status" value="1"/>
</dbReference>
<dbReference type="InterPro" id="IPR009000">
    <property type="entry name" value="Transl_B-barrel_sf"/>
</dbReference>
<dbReference type="Proteomes" id="UP000527616">
    <property type="component" value="Unassembled WGS sequence"/>
</dbReference>
<dbReference type="InterPro" id="IPR013842">
    <property type="entry name" value="LepA_CTD"/>
</dbReference>
<feature type="domain" description="Tr-type G" evidence="13">
    <location>
        <begin position="15"/>
        <end position="196"/>
    </location>
</feature>
<dbReference type="CDD" id="cd03709">
    <property type="entry name" value="lepA_C"/>
    <property type="match status" value="1"/>
</dbReference>
<dbReference type="PANTHER" id="PTHR43512:SF4">
    <property type="entry name" value="TRANSLATION FACTOR GUF1 HOMOLOG, CHLOROPLASTIC"/>
    <property type="match status" value="1"/>
</dbReference>
<dbReference type="Gene3D" id="2.40.30.10">
    <property type="entry name" value="Translation factors"/>
    <property type="match status" value="1"/>
</dbReference>
<dbReference type="InterPro" id="IPR005225">
    <property type="entry name" value="Small_GTP-bd"/>
</dbReference>
<feature type="binding site" evidence="12">
    <location>
        <begin position="143"/>
        <end position="146"/>
    </location>
    <ligand>
        <name>GTP</name>
        <dbReference type="ChEBI" id="CHEBI:37565"/>
    </ligand>
</feature>
<evidence type="ECO:0000256" key="5">
    <source>
        <dbReference type="ARBA" id="ARBA00022917"/>
    </source>
</evidence>
<dbReference type="PANTHER" id="PTHR43512">
    <property type="entry name" value="TRANSLATION FACTOR GUF1-RELATED"/>
    <property type="match status" value="1"/>
</dbReference>
<dbReference type="Pfam" id="PF03144">
    <property type="entry name" value="GTP_EFTU_D2"/>
    <property type="match status" value="1"/>
</dbReference>
<dbReference type="CDD" id="cd16260">
    <property type="entry name" value="EF4_III"/>
    <property type="match status" value="1"/>
</dbReference>
<dbReference type="Gene3D" id="3.30.70.240">
    <property type="match status" value="1"/>
</dbReference>
<dbReference type="InterPro" id="IPR006297">
    <property type="entry name" value="EF-4"/>
</dbReference>
<evidence type="ECO:0000256" key="8">
    <source>
        <dbReference type="ARBA" id="ARBA00050293"/>
    </source>
</evidence>
<organism evidence="14 15">
    <name type="scientific">Naumannella cuiyingiana</name>
    <dbReference type="NCBI Taxonomy" id="1347891"/>
    <lineage>
        <taxon>Bacteria</taxon>
        <taxon>Bacillati</taxon>
        <taxon>Actinomycetota</taxon>
        <taxon>Actinomycetes</taxon>
        <taxon>Propionibacteriales</taxon>
        <taxon>Propionibacteriaceae</taxon>
        <taxon>Naumannella</taxon>
    </lineage>
</organism>
<dbReference type="InterPro" id="IPR031157">
    <property type="entry name" value="G_TR_CS"/>
</dbReference>
<comment type="similarity">
    <text evidence="10">Belongs to the GTP-binding elongation factor family. LepA subfamily.</text>
</comment>
<dbReference type="PROSITE" id="PS51722">
    <property type="entry name" value="G_TR_2"/>
    <property type="match status" value="1"/>
</dbReference>
<evidence type="ECO:0000256" key="7">
    <source>
        <dbReference type="ARBA" id="ARBA00023136"/>
    </source>
</evidence>
<dbReference type="InterPro" id="IPR000640">
    <property type="entry name" value="EFG_V-like"/>
</dbReference>
<dbReference type="GO" id="GO:0045727">
    <property type="term" value="P:positive regulation of translation"/>
    <property type="evidence" value="ECO:0007669"/>
    <property type="project" value="UniProtKB-UniRule"/>
</dbReference>
<evidence type="ECO:0000256" key="9">
    <source>
        <dbReference type="ARBA" id="ARBA00057626"/>
    </source>
</evidence>
<comment type="similarity">
    <text evidence="1 12">Belongs to the TRAFAC class translation factor GTPase superfamily. Classic translation factor GTPase family. LepA subfamily.</text>
</comment>
<dbReference type="GO" id="GO:0003746">
    <property type="term" value="F:translation elongation factor activity"/>
    <property type="evidence" value="ECO:0007669"/>
    <property type="project" value="UniProtKB-UniRule"/>
</dbReference>
<dbReference type="InterPro" id="IPR035654">
    <property type="entry name" value="LepA_IV"/>
</dbReference>
<dbReference type="Pfam" id="PF00679">
    <property type="entry name" value="EFG_C"/>
    <property type="match status" value="1"/>
</dbReference>
<sequence length="615" mass="66994">MPAATTPAPGATDPAIIRNFCIIAHIDHGKSTLADRMLQLTGLVDDRTMRAQYLDRMDIERERGITIKSQAVRLPWRAGGVDHVLNMIDTPGHVDFTYEVSRSLEACEGALLLVDAAQGIEAQTLANLYLAIDADLQIIPVLNKIDLPGAQPDKYAAELAGIIGCDPGDVLRVSAKTGEGVPELLDQIVAQIPAPQGDPDGPARALIFDSVYDTYRGVVTYVRVVDGQLSHRERVLMMSTGATHEALEVGVISPEPAATKALGVGEVGYLITGVKDVRQSRVGDTVTAAVRGAAEPLSGYRNPNPMVFAGLYPIDGADFPELREALEKLQLNDAALTYEPETSGALGFGFRTGFLGLLHMEIVRERLEREFGLDLISTAPNVVYRVIMEDGTEHVVTNPSEYPTGGKIAQVHEPVVNATILAPAEYIGTILELCQARRGEQKGIDYLSEDRVEIRYVLPLAEIVFDFFDALKSRTKGYASLDYDMAGEQAADLVKVDILLHGDPVDAFSAIVHRDNAYAYGVAMAGKLKELIPRQQFEVPIQAAIGSRVIARETIRAIRKDVLAKCYGGDISRKRKLLEKQKEGKKRMKMVGRVEVPQEAFVAALSTGETRSEKR</sequence>
<reference evidence="14 15" key="1">
    <citation type="submission" date="2020-07" db="EMBL/GenBank/DDBJ databases">
        <title>Sequencing the genomes of 1000 actinobacteria strains.</title>
        <authorList>
            <person name="Klenk H.-P."/>
        </authorList>
    </citation>
    <scope>NUCLEOTIDE SEQUENCE [LARGE SCALE GENOMIC DNA]</scope>
    <source>
        <strain evidence="14 15">DSM 103164</strain>
    </source>
</reference>
<evidence type="ECO:0000256" key="1">
    <source>
        <dbReference type="ARBA" id="ARBA00005454"/>
    </source>
</evidence>
<evidence type="ECO:0000313" key="14">
    <source>
        <dbReference type="EMBL" id="NYI69999.1"/>
    </source>
</evidence>
<proteinExistence type="inferred from homology"/>
<dbReference type="FunFam" id="3.40.50.300:FF:000078">
    <property type="entry name" value="Elongation factor 4"/>
    <property type="match status" value="1"/>
</dbReference>
<dbReference type="EMBL" id="JACBZS010000001">
    <property type="protein sequence ID" value="NYI69999.1"/>
    <property type="molecule type" value="Genomic_DNA"/>
</dbReference>
<evidence type="ECO:0000313" key="15">
    <source>
        <dbReference type="Proteomes" id="UP000527616"/>
    </source>
</evidence>
<gene>
    <name evidence="12" type="primary">lepA</name>
    <name evidence="14" type="ORF">GGQ54_000559</name>
</gene>
<evidence type="ECO:0000256" key="12">
    <source>
        <dbReference type="HAMAP-Rule" id="MF_00071"/>
    </source>
</evidence>
<dbReference type="FunFam" id="2.40.30.10:FF:000015">
    <property type="entry name" value="Translation factor GUF1, mitochondrial"/>
    <property type="match status" value="1"/>
</dbReference>
<evidence type="ECO:0000256" key="6">
    <source>
        <dbReference type="ARBA" id="ARBA00023134"/>
    </source>
</evidence>
<comment type="caution">
    <text evidence="14">The sequence shown here is derived from an EMBL/GenBank/DDBJ whole genome shotgun (WGS) entry which is preliminary data.</text>
</comment>
<comment type="subcellular location">
    <subcellularLocation>
        <location evidence="12">Cell membrane</location>
        <topology evidence="12">Peripheral membrane protein</topology>
        <orientation evidence="12">Cytoplasmic side</orientation>
    </subcellularLocation>
</comment>
<evidence type="ECO:0000256" key="2">
    <source>
        <dbReference type="ARBA" id="ARBA00022475"/>
    </source>
</evidence>
<dbReference type="EC" id="3.6.5.n1" evidence="11 12"/>
<dbReference type="InterPro" id="IPR038363">
    <property type="entry name" value="LepA_C_sf"/>
</dbReference>
<keyword evidence="5 12" id="KW-0648">Protein biosynthesis</keyword>
<keyword evidence="15" id="KW-1185">Reference proteome</keyword>
<evidence type="ECO:0000259" key="13">
    <source>
        <dbReference type="PROSITE" id="PS51722"/>
    </source>
</evidence>
<comment type="function">
    <text evidence="9 12">Required for accurate and efficient protein synthesis under certain stress conditions. May act as a fidelity factor of the translation reaction, by catalyzing a one-codon backward translocation of tRNAs on improperly translocated ribosomes. Back-translocation proceeds from a post-translocation (POST) complex to a pre-translocation (PRE) complex, thus giving elongation factor G a second chance to translocate the tRNAs correctly. Binds to ribosomes in a GTP-dependent manner.</text>
</comment>
<evidence type="ECO:0000256" key="3">
    <source>
        <dbReference type="ARBA" id="ARBA00022741"/>
    </source>
</evidence>
<dbReference type="SUPFAM" id="SSF54980">
    <property type="entry name" value="EF-G C-terminal domain-like"/>
    <property type="match status" value="2"/>
</dbReference>
<dbReference type="Gene3D" id="3.30.70.2570">
    <property type="entry name" value="Elongation factor 4, C-terminal domain"/>
    <property type="match status" value="1"/>
</dbReference>
<dbReference type="Pfam" id="PF00009">
    <property type="entry name" value="GTP_EFTU"/>
    <property type="match status" value="1"/>
</dbReference>
<keyword evidence="6 12" id="KW-0342">GTP-binding</keyword>
<dbReference type="NCBIfam" id="TIGR01393">
    <property type="entry name" value="lepA"/>
    <property type="match status" value="1"/>
</dbReference>
<name>A0A7Z0D6Y5_9ACTN</name>
<dbReference type="RefSeq" id="WP_179444001.1">
    <property type="nucleotide sequence ID" value="NZ_JACBZS010000001.1"/>
</dbReference>
<keyword evidence="3 12" id="KW-0547">Nucleotide-binding</keyword>
<dbReference type="GO" id="GO:0005886">
    <property type="term" value="C:plasma membrane"/>
    <property type="evidence" value="ECO:0007669"/>
    <property type="project" value="UniProtKB-SubCell"/>
</dbReference>
<dbReference type="InterPro" id="IPR000795">
    <property type="entry name" value="T_Tr_GTP-bd_dom"/>
</dbReference>
<dbReference type="PRINTS" id="PR00315">
    <property type="entry name" value="ELONGATNFCT"/>
</dbReference>
<dbReference type="PROSITE" id="PS00301">
    <property type="entry name" value="G_TR_1"/>
    <property type="match status" value="1"/>
</dbReference>
<dbReference type="SMART" id="SM00838">
    <property type="entry name" value="EFG_C"/>
    <property type="match status" value="1"/>
</dbReference>
<dbReference type="SUPFAM" id="SSF52540">
    <property type="entry name" value="P-loop containing nucleoside triphosphate hydrolases"/>
    <property type="match status" value="1"/>
</dbReference>
<dbReference type="Pfam" id="PF06421">
    <property type="entry name" value="LepA_C"/>
    <property type="match status" value="1"/>
</dbReference>
<dbReference type="InterPro" id="IPR035647">
    <property type="entry name" value="EFG_III/V"/>
</dbReference>
<dbReference type="NCBIfam" id="TIGR00231">
    <property type="entry name" value="small_GTP"/>
    <property type="match status" value="1"/>
</dbReference>
<dbReference type="InterPro" id="IPR027417">
    <property type="entry name" value="P-loop_NTPase"/>
</dbReference>
<dbReference type="FunFam" id="3.30.70.2570:FF:000001">
    <property type="entry name" value="Translation factor GUF1, mitochondrial"/>
    <property type="match status" value="1"/>
</dbReference>
<dbReference type="Gene3D" id="3.40.50.300">
    <property type="entry name" value="P-loop containing nucleotide triphosphate hydrolases"/>
    <property type="match status" value="1"/>
</dbReference>
<evidence type="ECO:0000256" key="10">
    <source>
        <dbReference type="ARBA" id="ARBA00061052"/>
    </source>
</evidence>
<protein>
    <recommendedName>
        <fullName evidence="11 12">Elongation factor 4</fullName>
        <shortName evidence="12">EF-4</shortName>
        <ecNumber evidence="11 12">3.6.5.n1</ecNumber>
    </recommendedName>
    <alternativeName>
        <fullName evidence="12">Ribosomal back-translocase LepA</fullName>
    </alternativeName>
</protein>